<feature type="domain" description="Transposase IS66 central" evidence="1">
    <location>
        <begin position="1"/>
        <end position="87"/>
    </location>
</feature>
<keyword evidence="3" id="KW-1185">Reference proteome</keyword>
<sequence length="87" mass="10016">MAHARRKFVELHVTGKSQIAGQAVEYIKQLYKVEHDARDLAPDERQRLRQDHSKPITEALHAWMQAQRLKVPDGTAIANALDYSLKR</sequence>
<evidence type="ECO:0000313" key="2">
    <source>
        <dbReference type="EMBL" id="GGO79893.1"/>
    </source>
</evidence>
<dbReference type="Pfam" id="PF03050">
    <property type="entry name" value="DDE_Tnp_IS66"/>
    <property type="match status" value="1"/>
</dbReference>
<dbReference type="PANTHER" id="PTHR33678:SF1">
    <property type="entry name" value="BLL1576 PROTEIN"/>
    <property type="match status" value="1"/>
</dbReference>
<dbReference type="AlphaFoldDB" id="A0A917ZAZ1"/>
<protein>
    <recommendedName>
        <fullName evidence="1">Transposase IS66 central domain-containing protein</fullName>
    </recommendedName>
</protein>
<evidence type="ECO:0000313" key="3">
    <source>
        <dbReference type="Proteomes" id="UP000599578"/>
    </source>
</evidence>
<proteinExistence type="predicted"/>
<organism evidence="2 3">
    <name type="scientific">Marinobacterium nitratireducens</name>
    <dbReference type="NCBI Taxonomy" id="518897"/>
    <lineage>
        <taxon>Bacteria</taxon>
        <taxon>Pseudomonadati</taxon>
        <taxon>Pseudomonadota</taxon>
        <taxon>Gammaproteobacteria</taxon>
        <taxon>Oceanospirillales</taxon>
        <taxon>Oceanospirillaceae</taxon>
        <taxon>Marinobacterium</taxon>
    </lineage>
</organism>
<evidence type="ECO:0000259" key="1">
    <source>
        <dbReference type="Pfam" id="PF03050"/>
    </source>
</evidence>
<dbReference type="InterPro" id="IPR004291">
    <property type="entry name" value="Transposase_IS66_central"/>
</dbReference>
<gene>
    <name evidence="2" type="ORF">GCM10011348_15350</name>
</gene>
<dbReference type="InterPro" id="IPR052344">
    <property type="entry name" value="Transposase-related"/>
</dbReference>
<name>A0A917ZAZ1_9GAMM</name>
<dbReference type="EMBL" id="BMLT01000003">
    <property type="protein sequence ID" value="GGO79893.1"/>
    <property type="molecule type" value="Genomic_DNA"/>
</dbReference>
<dbReference type="Proteomes" id="UP000599578">
    <property type="component" value="Unassembled WGS sequence"/>
</dbReference>
<accession>A0A917ZAZ1</accession>
<reference evidence="2 3" key="1">
    <citation type="journal article" date="2014" name="Int. J. Syst. Evol. Microbiol.">
        <title>Complete genome sequence of Corynebacterium casei LMG S-19264T (=DSM 44701T), isolated from a smear-ripened cheese.</title>
        <authorList>
            <consortium name="US DOE Joint Genome Institute (JGI-PGF)"/>
            <person name="Walter F."/>
            <person name="Albersmeier A."/>
            <person name="Kalinowski J."/>
            <person name="Ruckert C."/>
        </authorList>
    </citation>
    <scope>NUCLEOTIDE SEQUENCE [LARGE SCALE GENOMIC DNA]</scope>
    <source>
        <strain evidence="2 3">CGMCC 1.7286</strain>
    </source>
</reference>
<comment type="caution">
    <text evidence="2">The sequence shown here is derived from an EMBL/GenBank/DDBJ whole genome shotgun (WGS) entry which is preliminary data.</text>
</comment>
<dbReference type="PANTHER" id="PTHR33678">
    <property type="entry name" value="BLL1576 PROTEIN"/>
    <property type="match status" value="1"/>
</dbReference>